<evidence type="ECO:0000256" key="2">
    <source>
        <dbReference type="ARBA" id="ARBA00012551"/>
    </source>
</evidence>
<dbReference type="SMART" id="SM00350">
    <property type="entry name" value="MCM"/>
    <property type="match status" value="1"/>
</dbReference>
<reference evidence="12 13" key="1">
    <citation type="journal article" date="2012" name="Genome Biol.">
        <title>Genome and low-iron response of an oceanic diatom adapted to chronic iron limitation.</title>
        <authorList>
            <person name="Lommer M."/>
            <person name="Specht M."/>
            <person name="Roy A.S."/>
            <person name="Kraemer L."/>
            <person name="Andreson R."/>
            <person name="Gutowska M.A."/>
            <person name="Wolf J."/>
            <person name="Bergner S.V."/>
            <person name="Schilhabel M.B."/>
            <person name="Klostermeier U.C."/>
            <person name="Beiko R.G."/>
            <person name="Rosenstiel P."/>
            <person name="Hippler M."/>
            <person name="Laroche J."/>
        </authorList>
    </citation>
    <scope>NUCLEOTIDE SEQUENCE [LARGE SCALE GENOMIC DNA]</scope>
    <source>
        <strain evidence="12 13">CCMP1005</strain>
    </source>
</reference>
<keyword evidence="4" id="KW-0235">DNA replication</keyword>
<feature type="compositionally biased region" description="Acidic residues" evidence="10">
    <location>
        <begin position="207"/>
        <end position="218"/>
    </location>
</feature>
<feature type="compositionally biased region" description="Basic and acidic residues" evidence="10">
    <location>
        <begin position="187"/>
        <end position="206"/>
    </location>
</feature>
<feature type="compositionally biased region" description="Gly residues" evidence="10">
    <location>
        <begin position="573"/>
        <end position="582"/>
    </location>
</feature>
<evidence type="ECO:0000313" key="13">
    <source>
        <dbReference type="Proteomes" id="UP000266841"/>
    </source>
</evidence>
<dbReference type="Pfam" id="PF00493">
    <property type="entry name" value="MCM"/>
    <property type="match status" value="1"/>
</dbReference>
<dbReference type="InterPro" id="IPR027417">
    <property type="entry name" value="P-loop_NTPase"/>
</dbReference>
<keyword evidence="13" id="KW-1185">Reference proteome</keyword>
<sequence length="762" mass="84885">MADDGSPTGPTGPTGPSNVPKRRRLAEETDDDEAEGDAGNAPSQQHQDDEDANDEAAAGGGGAGDSSRRARLEQRAAERRRRRLQAEVADLNVSYPGDEFYRGVAGTMACTENIFRPVGEGQNFDGGLGALPSVVAERLGRHKPDPADIRSGYTAHNAEAWNRQPVHTIETIFWRVRHWSQLRGRCKLEKGGDGGGARPERPRDEPMDADPNDGDPDLSDNNGGESDGDYIDENVDDAAAVLLGSSGRVRDEDEGDGEDLVENAMQDYQPIAALDTYGTEGIDDREYGSIDADERASAEAVLRARDRERAKLNRDRREGGFYDALLEGEEEEEEEERRRRRGMFERRRDDGAEGMDADAAAEEEDDDNFEDEDAVNLEAFDVPLREWIATTQTRREIQRKFRVFLSTFRDGEDFQFDDEDEMDDAELRRRRRLLNSVPPTYEERIRQMCSANRSALELSYLHLMRKEPVLALWIDEAPRDMLDVLNEAATRHTLRLFPSYHAIRDEIHVRISDVPIVDSLRDLRRSHLEGLVKVSGVITRRSGVFPQLRLAHYDCVKCRATLGPYRVEDSASNGGGGGGGRGGGDDVGESNAPSICPECDSEGPFKLNASRSRYRNYQRVNLQERPGSVPPGRVPRTKEVVLLDDLVDTGRPGEDIEVTGIYCHGYDYHLTNRSGFPVFQTHVLANHIRKREDASSASNLSEADRREILELAADPNIGRRIVASIAPSIYGHEHVKMALAMSLFGAVPKNVDDKHRIRGDVN</sequence>
<dbReference type="EMBL" id="AGNL01048535">
    <property type="protein sequence ID" value="EJK45417.1"/>
    <property type="molecule type" value="Genomic_DNA"/>
</dbReference>
<comment type="similarity">
    <text evidence="1">Belongs to the MCM family.</text>
</comment>
<dbReference type="Gene3D" id="2.20.28.10">
    <property type="match status" value="1"/>
</dbReference>
<accession>K0RFQ6</accession>
<feature type="region of interest" description="Disordered" evidence="10">
    <location>
        <begin position="567"/>
        <end position="595"/>
    </location>
</feature>
<gene>
    <name evidence="12" type="ORF">THAOC_35968</name>
</gene>
<evidence type="ECO:0000256" key="6">
    <source>
        <dbReference type="ARBA" id="ARBA00022801"/>
    </source>
</evidence>
<dbReference type="Pfam" id="PF12619">
    <property type="entry name" value="MCM2_N"/>
    <property type="match status" value="1"/>
</dbReference>
<keyword evidence="5" id="KW-0547">Nucleotide-binding</keyword>
<dbReference type="GO" id="GO:0005524">
    <property type="term" value="F:ATP binding"/>
    <property type="evidence" value="ECO:0007669"/>
    <property type="project" value="UniProtKB-KW"/>
</dbReference>
<dbReference type="SUPFAM" id="SSF50249">
    <property type="entry name" value="Nucleic acid-binding proteins"/>
    <property type="match status" value="1"/>
</dbReference>
<feature type="region of interest" description="Disordered" evidence="10">
    <location>
        <begin position="348"/>
        <end position="371"/>
    </location>
</feature>
<proteinExistence type="inferred from homology"/>
<dbReference type="PRINTS" id="PR01658">
    <property type="entry name" value="MCMPROTEIN2"/>
</dbReference>
<dbReference type="InterPro" id="IPR008045">
    <property type="entry name" value="MCM2"/>
</dbReference>
<evidence type="ECO:0000256" key="5">
    <source>
        <dbReference type="ARBA" id="ARBA00022741"/>
    </source>
</evidence>
<evidence type="ECO:0000256" key="4">
    <source>
        <dbReference type="ARBA" id="ARBA00022705"/>
    </source>
</evidence>
<evidence type="ECO:0000256" key="3">
    <source>
        <dbReference type="ARBA" id="ARBA00018925"/>
    </source>
</evidence>
<feature type="region of interest" description="Disordered" evidence="10">
    <location>
        <begin position="1"/>
        <end position="78"/>
    </location>
</feature>
<keyword evidence="6" id="KW-0378">Hydrolase</keyword>
<dbReference type="PANTHER" id="PTHR11630">
    <property type="entry name" value="DNA REPLICATION LICENSING FACTOR MCM FAMILY MEMBER"/>
    <property type="match status" value="1"/>
</dbReference>
<dbReference type="InterPro" id="IPR027925">
    <property type="entry name" value="MCM_N"/>
</dbReference>
<dbReference type="EC" id="3.6.4.12" evidence="2"/>
<dbReference type="AlphaFoldDB" id="K0RFQ6"/>
<dbReference type="GO" id="GO:0017116">
    <property type="term" value="F:single-stranded DNA helicase activity"/>
    <property type="evidence" value="ECO:0007669"/>
    <property type="project" value="TreeGrafter"/>
</dbReference>
<dbReference type="GO" id="GO:0016787">
    <property type="term" value="F:hydrolase activity"/>
    <property type="evidence" value="ECO:0007669"/>
    <property type="project" value="UniProtKB-KW"/>
</dbReference>
<dbReference type="Proteomes" id="UP000266841">
    <property type="component" value="Unassembled WGS sequence"/>
</dbReference>
<evidence type="ECO:0000256" key="8">
    <source>
        <dbReference type="ARBA" id="ARBA00022840"/>
    </source>
</evidence>
<dbReference type="Pfam" id="PF17207">
    <property type="entry name" value="MCM_OB"/>
    <property type="match status" value="1"/>
</dbReference>
<dbReference type="eggNOG" id="KOG0477">
    <property type="taxonomic scope" value="Eukaryota"/>
</dbReference>
<feature type="compositionally biased region" description="Low complexity" evidence="10">
    <location>
        <begin position="1"/>
        <end position="17"/>
    </location>
</feature>
<dbReference type="GO" id="GO:0043138">
    <property type="term" value="F:3'-5' DNA helicase activity"/>
    <property type="evidence" value="ECO:0007669"/>
    <property type="project" value="TreeGrafter"/>
</dbReference>
<evidence type="ECO:0000313" key="12">
    <source>
        <dbReference type="EMBL" id="EJK45417.1"/>
    </source>
</evidence>
<dbReference type="GO" id="GO:0000727">
    <property type="term" value="P:double-strand break repair via break-induced replication"/>
    <property type="evidence" value="ECO:0007669"/>
    <property type="project" value="TreeGrafter"/>
</dbReference>
<dbReference type="Gene3D" id="3.40.50.300">
    <property type="entry name" value="P-loop containing nucleotide triphosphate hydrolases"/>
    <property type="match status" value="1"/>
</dbReference>
<feature type="region of interest" description="Disordered" evidence="10">
    <location>
        <begin position="187"/>
        <end position="231"/>
    </location>
</feature>
<dbReference type="GO" id="GO:0042555">
    <property type="term" value="C:MCM complex"/>
    <property type="evidence" value="ECO:0007669"/>
    <property type="project" value="InterPro"/>
</dbReference>
<evidence type="ECO:0000256" key="9">
    <source>
        <dbReference type="ARBA" id="ARBA00023306"/>
    </source>
</evidence>
<evidence type="ECO:0000256" key="10">
    <source>
        <dbReference type="SAM" id="MobiDB-lite"/>
    </source>
</evidence>
<keyword evidence="7" id="KW-0347">Helicase</keyword>
<evidence type="ECO:0000256" key="1">
    <source>
        <dbReference type="ARBA" id="ARBA00008010"/>
    </source>
</evidence>
<comment type="caution">
    <text evidence="12">The sequence shown here is derived from an EMBL/GenBank/DDBJ whole genome shotgun (WGS) entry which is preliminary data.</text>
</comment>
<feature type="compositionally biased region" description="Basic and acidic residues" evidence="10">
    <location>
        <begin position="66"/>
        <end position="77"/>
    </location>
</feature>
<protein>
    <recommendedName>
        <fullName evidence="3">DNA replication licensing factor MCM2</fullName>
        <ecNumber evidence="2">3.6.4.12</ecNumber>
    </recommendedName>
</protein>
<dbReference type="Gene3D" id="3.30.1640.10">
    <property type="entry name" value="mini-chromosome maintenance (MCM) complex, chain A, domain 1"/>
    <property type="match status" value="1"/>
</dbReference>
<dbReference type="Gene3D" id="2.40.50.140">
    <property type="entry name" value="Nucleic acid-binding proteins"/>
    <property type="match status" value="1"/>
</dbReference>
<keyword evidence="8" id="KW-0067">ATP-binding</keyword>
<name>K0RFQ6_THAOC</name>
<dbReference type="PANTHER" id="PTHR11630:SF44">
    <property type="entry name" value="DNA REPLICATION LICENSING FACTOR MCM2"/>
    <property type="match status" value="1"/>
</dbReference>
<keyword evidence="9" id="KW-0131">Cell cycle</keyword>
<dbReference type="InterPro" id="IPR031327">
    <property type="entry name" value="MCM"/>
</dbReference>
<dbReference type="Pfam" id="PF14551">
    <property type="entry name" value="MCM_N"/>
    <property type="match status" value="1"/>
</dbReference>
<dbReference type="GO" id="GO:0003697">
    <property type="term" value="F:single-stranded DNA binding"/>
    <property type="evidence" value="ECO:0007669"/>
    <property type="project" value="TreeGrafter"/>
</dbReference>
<dbReference type="InterPro" id="IPR001208">
    <property type="entry name" value="MCM_dom"/>
</dbReference>
<feature type="compositionally biased region" description="Acidic residues" evidence="10">
    <location>
        <begin position="352"/>
        <end position="371"/>
    </location>
</feature>
<evidence type="ECO:0000259" key="11">
    <source>
        <dbReference type="PROSITE" id="PS50051"/>
    </source>
</evidence>
<dbReference type="InterPro" id="IPR033762">
    <property type="entry name" value="MCM_OB"/>
</dbReference>
<dbReference type="GO" id="GO:0005634">
    <property type="term" value="C:nucleus"/>
    <property type="evidence" value="ECO:0007669"/>
    <property type="project" value="InterPro"/>
</dbReference>
<dbReference type="PROSITE" id="PS50051">
    <property type="entry name" value="MCM_2"/>
    <property type="match status" value="1"/>
</dbReference>
<evidence type="ECO:0000256" key="7">
    <source>
        <dbReference type="ARBA" id="ARBA00022806"/>
    </source>
</evidence>
<dbReference type="OrthoDB" id="844at2759"/>
<organism evidence="12 13">
    <name type="scientific">Thalassiosira oceanica</name>
    <name type="common">Marine diatom</name>
    <dbReference type="NCBI Taxonomy" id="159749"/>
    <lineage>
        <taxon>Eukaryota</taxon>
        <taxon>Sar</taxon>
        <taxon>Stramenopiles</taxon>
        <taxon>Ochrophyta</taxon>
        <taxon>Bacillariophyta</taxon>
        <taxon>Coscinodiscophyceae</taxon>
        <taxon>Thalassiosirophycidae</taxon>
        <taxon>Thalassiosirales</taxon>
        <taxon>Thalassiosiraceae</taxon>
        <taxon>Thalassiosira</taxon>
    </lineage>
</organism>
<feature type="non-terminal residue" evidence="12">
    <location>
        <position position="762"/>
    </location>
</feature>
<dbReference type="GO" id="GO:1902975">
    <property type="term" value="P:mitotic DNA replication initiation"/>
    <property type="evidence" value="ECO:0007669"/>
    <property type="project" value="TreeGrafter"/>
</dbReference>
<feature type="domain" description="MCM C-terminal AAA(+) ATPase" evidence="11">
    <location>
        <begin position="717"/>
        <end position="762"/>
    </location>
</feature>
<dbReference type="InterPro" id="IPR012340">
    <property type="entry name" value="NA-bd_OB-fold"/>
</dbReference>